<protein>
    <submittedName>
        <fullName evidence="1">Uncharacterized protein</fullName>
    </submittedName>
</protein>
<accession>A0ABQ3B0I2</accession>
<dbReference type="EMBL" id="BMUU01000022">
    <property type="protein sequence ID" value="GGY69799.1"/>
    <property type="molecule type" value="Genomic_DNA"/>
</dbReference>
<proteinExistence type="predicted"/>
<reference evidence="2" key="1">
    <citation type="journal article" date="2019" name="Int. J. Syst. Evol. Microbiol.">
        <title>The Global Catalogue of Microorganisms (GCM) 10K type strain sequencing project: providing services to taxonomists for standard genome sequencing and annotation.</title>
        <authorList>
            <consortium name="The Broad Institute Genomics Platform"/>
            <consortium name="The Broad Institute Genome Sequencing Center for Infectious Disease"/>
            <person name="Wu L."/>
            <person name="Ma J."/>
        </authorList>
    </citation>
    <scope>NUCLEOTIDE SEQUENCE [LARGE SCALE GENOMIC DNA]</scope>
    <source>
        <strain evidence="2">JCM 4594</strain>
    </source>
</reference>
<sequence length="172" mass="18642">MSESIVSLIVAAVGAVSGLAGAFIGGRAAKQGAEHSVRGMIGQVREQAKHDHSKWLREQRFTSCSRLYEALVQMMQAVHAEQERQLAGPSPARLRAFLSDSEALKQAVFTAYTEVVLVSSGKLAEATSDVYGAVDRLFRSVATPEWDASWRRFGDAFIAFRVEASKIIQGAA</sequence>
<gene>
    <name evidence="1" type="ORF">GCM10010326_75090</name>
</gene>
<name>A0ABQ3B0I2_9ACTN</name>
<comment type="caution">
    <text evidence="1">The sequence shown here is derived from an EMBL/GenBank/DDBJ whole genome shotgun (WGS) entry which is preliminary data.</text>
</comment>
<evidence type="ECO:0000313" key="1">
    <source>
        <dbReference type="EMBL" id="GGY69799.1"/>
    </source>
</evidence>
<evidence type="ECO:0000313" key="2">
    <source>
        <dbReference type="Proteomes" id="UP000600946"/>
    </source>
</evidence>
<dbReference type="RefSeq" id="WP_190029470.1">
    <property type="nucleotide sequence ID" value="NZ_BMUU01000022.1"/>
</dbReference>
<dbReference type="Proteomes" id="UP000600946">
    <property type="component" value="Unassembled WGS sequence"/>
</dbReference>
<dbReference type="GeneID" id="96295345"/>
<keyword evidence="2" id="KW-1185">Reference proteome</keyword>
<organism evidence="1 2">
    <name type="scientific">Streptomyces xanthochromogenes</name>
    <dbReference type="NCBI Taxonomy" id="67384"/>
    <lineage>
        <taxon>Bacteria</taxon>
        <taxon>Bacillati</taxon>
        <taxon>Actinomycetota</taxon>
        <taxon>Actinomycetes</taxon>
        <taxon>Kitasatosporales</taxon>
        <taxon>Streptomycetaceae</taxon>
        <taxon>Streptomyces</taxon>
    </lineage>
</organism>